<proteinExistence type="predicted"/>
<accession>A0ABR2EUI5</accession>
<gene>
    <name evidence="2" type="ORF">V6N12_058364</name>
</gene>
<name>A0ABR2EUI5_9ROSI</name>
<reference evidence="2 3" key="1">
    <citation type="journal article" date="2024" name="G3 (Bethesda)">
        <title>Genome assembly of Hibiscus sabdariffa L. provides insights into metabolisms of medicinal natural products.</title>
        <authorList>
            <person name="Kim T."/>
        </authorList>
    </citation>
    <scope>NUCLEOTIDE SEQUENCE [LARGE SCALE GENOMIC DNA]</scope>
    <source>
        <strain evidence="2">TK-2024</strain>
        <tissue evidence="2">Old leaves</tissue>
    </source>
</reference>
<feature type="compositionally biased region" description="Polar residues" evidence="1">
    <location>
        <begin position="13"/>
        <end position="29"/>
    </location>
</feature>
<evidence type="ECO:0000313" key="3">
    <source>
        <dbReference type="Proteomes" id="UP001472677"/>
    </source>
</evidence>
<protein>
    <submittedName>
        <fullName evidence="2">Uncharacterized protein</fullName>
    </submittedName>
</protein>
<comment type="caution">
    <text evidence="2">The sequence shown here is derived from an EMBL/GenBank/DDBJ whole genome shotgun (WGS) entry which is preliminary data.</text>
</comment>
<sequence length="83" mass="9426">METDLHSIGDLVDQNSAETVQGKPQTVDRNFTEKRSSTRGQSRAYVSKKEDRELNDLLPVEFNREGVEESPSTGARNEEDDWV</sequence>
<dbReference type="EMBL" id="JBBPBM010000010">
    <property type="protein sequence ID" value="KAK8564782.1"/>
    <property type="molecule type" value="Genomic_DNA"/>
</dbReference>
<organism evidence="2 3">
    <name type="scientific">Hibiscus sabdariffa</name>
    <name type="common">roselle</name>
    <dbReference type="NCBI Taxonomy" id="183260"/>
    <lineage>
        <taxon>Eukaryota</taxon>
        <taxon>Viridiplantae</taxon>
        <taxon>Streptophyta</taxon>
        <taxon>Embryophyta</taxon>
        <taxon>Tracheophyta</taxon>
        <taxon>Spermatophyta</taxon>
        <taxon>Magnoliopsida</taxon>
        <taxon>eudicotyledons</taxon>
        <taxon>Gunneridae</taxon>
        <taxon>Pentapetalae</taxon>
        <taxon>rosids</taxon>
        <taxon>malvids</taxon>
        <taxon>Malvales</taxon>
        <taxon>Malvaceae</taxon>
        <taxon>Malvoideae</taxon>
        <taxon>Hibiscus</taxon>
    </lineage>
</organism>
<evidence type="ECO:0000313" key="2">
    <source>
        <dbReference type="EMBL" id="KAK8564782.1"/>
    </source>
</evidence>
<keyword evidence="3" id="KW-1185">Reference proteome</keyword>
<evidence type="ECO:0000256" key="1">
    <source>
        <dbReference type="SAM" id="MobiDB-lite"/>
    </source>
</evidence>
<dbReference type="Proteomes" id="UP001472677">
    <property type="component" value="Unassembled WGS sequence"/>
</dbReference>
<feature type="region of interest" description="Disordered" evidence="1">
    <location>
        <begin position="1"/>
        <end position="83"/>
    </location>
</feature>